<name>A0ABW7XEM8_9MICO</name>
<sequence>MEFRDLARTVITLVTAAGIAAGGAVGASAAAPAEPVAAGPMIAEVADGGPSDGEAAAVPPGPDADTWSTSWTQSQQRSSGLSPETFQNRSVRVVTRLTQGGSALRVRLQNQFGTAPLVVNATTAGLSAGGAAVRPESLREVTFGGSASVSVPAGGEIWSDPVQLATGAMDDLAVSFYLANPTRMMLHDLAGRTNYFSAVDGGNTTADTSGGAFPDTHGWTYLVSAVDVLGPDGAGTVVAYGSSVVDGVGADNCGAGCPPPAVFQRWTDTLAQRVVDELPVDRQFAVVNEGIAGTTAAPACGGGGLDGVSRLDRDVLALHDVRAVIYYYGTNDLANNCAAETILAAYRDTFARLRAAGIKVYVTPITPRPGYTAEQNARRAVVNEFVRAGGNCSGTCDGVFDFDAVLRDPANPNSIYPPYDTGDGVHANIAGQTAIARSVPLGRLWRGVLAVR</sequence>
<dbReference type="SUPFAM" id="SSF52266">
    <property type="entry name" value="SGNH hydrolase"/>
    <property type="match status" value="1"/>
</dbReference>
<feature type="domain" description="SGNH hydrolase-type esterase" evidence="3">
    <location>
        <begin position="239"/>
        <end position="433"/>
    </location>
</feature>
<dbReference type="Pfam" id="PF13472">
    <property type="entry name" value="Lipase_GDSL_2"/>
    <property type="match status" value="1"/>
</dbReference>
<reference evidence="4 5" key="1">
    <citation type="submission" date="2024-10" db="EMBL/GenBank/DDBJ databases">
        <title>The Natural Products Discovery Center: Release of the First 8490 Sequenced Strains for Exploring Actinobacteria Biosynthetic Diversity.</title>
        <authorList>
            <person name="Kalkreuter E."/>
            <person name="Kautsar S.A."/>
            <person name="Yang D."/>
            <person name="Bader C.D."/>
            <person name="Teijaro C.N."/>
            <person name="Fluegel L."/>
            <person name="Davis C.M."/>
            <person name="Simpson J.R."/>
            <person name="Lauterbach L."/>
            <person name="Steele A.D."/>
            <person name="Gui C."/>
            <person name="Meng S."/>
            <person name="Li G."/>
            <person name="Viehrig K."/>
            <person name="Ye F."/>
            <person name="Su P."/>
            <person name="Kiefer A.F."/>
            <person name="Nichols A."/>
            <person name="Cepeda A.J."/>
            <person name="Yan W."/>
            <person name="Fan B."/>
            <person name="Jiang Y."/>
            <person name="Adhikari A."/>
            <person name="Zheng C.-J."/>
            <person name="Schuster L."/>
            <person name="Cowan T.M."/>
            <person name="Smanski M.J."/>
            <person name="Chevrette M.G."/>
            <person name="De Carvalho L.P.S."/>
            <person name="Shen B."/>
        </authorList>
    </citation>
    <scope>NUCLEOTIDE SEQUENCE [LARGE SCALE GENOMIC DNA]</scope>
    <source>
        <strain evidence="4 5">NPDC019481</strain>
    </source>
</reference>
<keyword evidence="2" id="KW-0732">Signal</keyword>
<dbReference type="InterPro" id="IPR013830">
    <property type="entry name" value="SGNH_hydro"/>
</dbReference>
<protein>
    <submittedName>
        <fullName evidence="4">GDSL-type esterase/lipase family protein</fullName>
    </submittedName>
</protein>
<dbReference type="Gene3D" id="3.40.50.1110">
    <property type="entry name" value="SGNH hydrolase"/>
    <property type="match status" value="1"/>
</dbReference>
<organism evidence="4 5">
    <name type="scientific">Promicromonospora kroppenstedtii</name>
    <dbReference type="NCBI Taxonomy" id="440482"/>
    <lineage>
        <taxon>Bacteria</taxon>
        <taxon>Bacillati</taxon>
        <taxon>Actinomycetota</taxon>
        <taxon>Actinomycetes</taxon>
        <taxon>Micrococcales</taxon>
        <taxon>Promicromonosporaceae</taxon>
        <taxon>Promicromonospora</taxon>
    </lineage>
</organism>
<comment type="caution">
    <text evidence="4">The sequence shown here is derived from an EMBL/GenBank/DDBJ whole genome shotgun (WGS) entry which is preliminary data.</text>
</comment>
<keyword evidence="5" id="KW-1185">Reference proteome</keyword>
<dbReference type="Proteomes" id="UP001611580">
    <property type="component" value="Unassembled WGS sequence"/>
</dbReference>
<dbReference type="PANTHER" id="PTHR43784">
    <property type="entry name" value="GDSL-LIKE LIPASE/ACYLHYDROLASE, PUTATIVE (AFU_ORTHOLOGUE AFUA_2G00820)-RELATED"/>
    <property type="match status" value="1"/>
</dbReference>
<proteinExistence type="predicted"/>
<feature type="signal peptide" evidence="2">
    <location>
        <begin position="1"/>
        <end position="29"/>
    </location>
</feature>
<dbReference type="InterPro" id="IPR053140">
    <property type="entry name" value="GDSL_Rv0518-like"/>
</dbReference>
<gene>
    <name evidence="4" type="ORF">ACH47X_03505</name>
</gene>
<dbReference type="RefSeq" id="WP_397401409.1">
    <property type="nucleotide sequence ID" value="NZ_JBIRYI010000001.1"/>
</dbReference>
<dbReference type="InterPro" id="IPR036514">
    <property type="entry name" value="SGNH_hydro_sf"/>
</dbReference>
<evidence type="ECO:0000313" key="5">
    <source>
        <dbReference type="Proteomes" id="UP001611580"/>
    </source>
</evidence>
<accession>A0ABW7XEM8</accession>
<evidence type="ECO:0000259" key="3">
    <source>
        <dbReference type="Pfam" id="PF13472"/>
    </source>
</evidence>
<evidence type="ECO:0000256" key="1">
    <source>
        <dbReference type="SAM" id="MobiDB-lite"/>
    </source>
</evidence>
<dbReference type="PANTHER" id="PTHR43784:SF2">
    <property type="entry name" value="GDSL-LIKE LIPASE_ACYLHYDROLASE, PUTATIVE (AFU_ORTHOLOGUE AFUA_2G00820)-RELATED"/>
    <property type="match status" value="1"/>
</dbReference>
<evidence type="ECO:0000256" key="2">
    <source>
        <dbReference type="SAM" id="SignalP"/>
    </source>
</evidence>
<evidence type="ECO:0000313" key="4">
    <source>
        <dbReference type="EMBL" id="MFI2485947.1"/>
    </source>
</evidence>
<feature type="region of interest" description="Disordered" evidence="1">
    <location>
        <begin position="48"/>
        <end position="85"/>
    </location>
</feature>
<dbReference type="EMBL" id="JBIRYI010000001">
    <property type="protein sequence ID" value="MFI2485947.1"/>
    <property type="molecule type" value="Genomic_DNA"/>
</dbReference>
<feature type="compositionally biased region" description="Low complexity" evidence="1">
    <location>
        <begin position="66"/>
        <end position="79"/>
    </location>
</feature>
<feature type="chain" id="PRO_5047188773" evidence="2">
    <location>
        <begin position="30"/>
        <end position="452"/>
    </location>
</feature>